<feature type="compositionally biased region" description="Polar residues" evidence="1">
    <location>
        <begin position="136"/>
        <end position="159"/>
    </location>
</feature>
<sequence>MNMGSLSDRCSVHPQRRVIGICAHCLHERLTLLIESISPEDGAGQTHVRQMGGDEEQKRPPIPPTRPHSSSHGRSAASITMHNPKASAEMAFHSHAKLEDSLNVALQKVKQAHQQLSFVAQSPYQGVIKVGPASSPLPNGQNEKPVSMPASCQQSNASESDMKLFPSGKRRNSWFSMSRGKSSLLNAPLLPDSYNLDDKNGSQKSPQVMVLAGRKSASDAIGRSSNSYRQAYMAELESIAEINLGEAAIKVEPNESNGDVHANPSWISSLFQRRKGSRYKTDERQDAGMNYSAVGSKVQASLAAPDASANRSPLPSLEAGRLSWDGPRPSFKQMLKRIEARKKQQRVDCSPLHSLATTNGGNECLEDVTTPGQAAASALQKCKSVAASRKSRSIEMQRSSKQASSVSLTVHSNENMQIEYGNGDMIDREERSWGRAWNKTLSPLLGFRNYGRRGAFDSGHQQHPGYATPNHVNFKSSQLGAPPSASSYMSPLSRSQCAPDAQIQIAQ</sequence>
<keyword evidence="3" id="KW-1185">Reference proteome</keyword>
<feature type="compositionally biased region" description="Polar residues" evidence="1">
    <location>
        <begin position="67"/>
        <end position="77"/>
    </location>
</feature>
<protein>
    <submittedName>
        <fullName evidence="2">Uncharacterized protein</fullName>
    </submittedName>
</protein>
<accession>A0A9D4U461</accession>
<feature type="compositionally biased region" description="Polar residues" evidence="1">
    <location>
        <begin position="470"/>
        <end position="496"/>
    </location>
</feature>
<reference evidence="2" key="1">
    <citation type="submission" date="2021-01" db="EMBL/GenBank/DDBJ databases">
        <title>Adiantum capillus-veneris genome.</title>
        <authorList>
            <person name="Fang Y."/>
            <person name="Liao Q."/>
        </authorList>
    </citation>
    <scope>NUCLEOTIDE SEQUENCE</scope>
    <source>
        <strain evidence="2">H3</strain>
        <tissue evidence="2">Leaf</tissue>
    </source>
</reference>
<feature type="region of interest" description="Disordered" evidence="1">
    <location>
        <begin position="455"/>
        <end position="507"/>
    </location>
</feature>
<evidence type="ECO:0000313" key="2">
    <source>
        <dbReference type="EMBL" id="KAI5060663.1"/>
    </source>
</evidence>
<evidence type="ECO:0000256" key="1">
    <source>
        <dbReference type="SAM" id="MobiDB-lite"/>
    </source>
</evidence>
<dbReference type="AlphaFoldDB" id="A0A9D4U461"/>
<feature type="region of interest" description="Disordered" evidence="1">
    <location>
        <begin position="132"/>
        <end position="166"/>
    </location>
</feature>
<organism evidence="2 3">
    <name type="scientific">Adiantum capillus-veneris</name>
    <name type="common">Maidenhair fern</name>
    <dbReference type="NCBI Taxonomy" id="13818"/>
    <lineage>
        <taxon>Eukaryota</taxon>
        <taxon>Viridiplantae</taxon>
        <taxon>Streptophyta</taxon>
        <taxon>Embryophyta</taxon>
        <taxon>Tracheophyta</taxon>
        <taxon>Polypodiopsida</taxon>
        <taxon>Polypodiidae</taxon>
        <taxon>Polypodiales</taxon>
        <taxon>Pteridineae</taxon>
        <taxon>Pteridaceae</taxon>
        <taxon>Vittarioideae</taxon>
        <taxon>Adiantum</taxon>
    </lineage>
</organism>
<gene>
    <name evidence="2" type="ORF">GOP47_0025083</name>
</gene>
<dbReference type="OrthoDB" id="1924480at2759"/>
<proteinExistence type="predicted"/>
<evidence type="ECO:0000313" key="3">
    <source>
        <dbReference type="Proteomes" id="UP000886520"/>
    </source>
</evidence>
<dbReference type="EMBL" id="JABFUD020000024">
    <property type="protein sequence ID" value="KAI5060663.1"/>
    <property type="molecule type" value="Genomic_DNA"/>
</dbReference>
<name>A0A9D4U461_ADICA</name>
<dbReference type="Proteomes" id="UP000886520">
    <property type="component" value="Chromosome 24"/>
</dbReference>
<comment type="caution">
    <text evidence="2">The sequence shown here is derived from an EMBL/GenBank/DDBJ whole genome shotgun (WGS) entry which is preliminary data.</text>
</comment>
<feature type="region of interest" description="Disordered" evidence="1">
    <location>
        <begin position="37"/>
        <end position="77"/>
    </location>
</feature>